<reference evidence="1 2" key="1">
    <citation type="journal article" date="2023" name="Commun. Biol.">
        <title>Genome analysis of Parmales, the sister group of diatoms, reveals the evolutionary specialization of diatoms from phago-mixotrophs to photoautotrophs.</title>
        <authorList>
            <person name="Ban H."/>
            <person name="Sato S."/>
            <person name="Yoshikawa S."/>
            <person name="Yamada K."/>
            <person name="Nakamura Y."/>
            <person name="Ichinomiya M."/>
            <person name="Sato N."/>
            <person name="Blanc-Mathieu R."/>
            <person name="Endo H."/>
            <person name="Kuwata A."/>
            <person name="Ogata H."/>
        </authorList>
    </citation>
    <scope>NUCLEOTIDE SEQUENCE [LARGE SCALE GENOMIC DNA]</scope>
</reference>
<gene>
    <name evidence="1" type="ORF">TeGR_g733</name>
</gene>
<dbReference type="Proteomes" id="UP001165060">
    <property type="component" value="Unassembled WGS sequence"/>
</dbReference>
<evidence type="ECO:0000313" key="1">
    <source>
        <dbReference type="EMBL" id="GMI52244.1"/>
    </source>
</evidence>
<comment type="caution">
    <text evidence="1">The sequence shown here is derived from an EMBL/GenBank/DDBJ whole genome shotgun (WGS) entry which is preliminary data.</text>
</comment>
<name>A0ABQ6N9U4_9STRA</name>
<proteinExistence type="predicted"/>
<keyword evidence="2" id="KW-1185">Reference proteome</keyword>
<organism evidence="1 2">
    <name type="scientific">Tetraparma gracilis</name>
    <dbReference type="NCBI Taxonomy" id="2962635"/>
    <lineage>
        <taxon>Eukaryota</taxon>
        <taxon>Sar</taxon>
        <taxon>Stramenopiles</taxon>
        <taxon>Ochrophyta</taxon>
        <taxon>Bolidophyceae</taxon>
        <taxon>Parmales</taxon>
        <taxon>Triparmaceae</taxon>
        <taxon>Tetraparma</taxon>
    </lineage>
</organism>
<sequence>MEDLDAAGFKVDEVESLSLKYDFVAEEKVSTSEGVHARKRRRGEERSRGYSFWVARYRQLWSWWVKWHDGLAHFFGMPQDQQSAEETELGSTAARARHVYVGNNTSEELNEVTWDANVRAASFAAARVDKLFRDYEDVKNDDSYMLCAMDHGEVEVMMFVVQKKTRRRRTRGLGEDSLAKREWIDEGNGMKGFAVHMNGHHPGLDIR</sequence>
<accession>A0ABQ6N9U4</accession>
<dbReference type="EMBL" id="BRYB01006217">
    <property type="protein sequence ID" value="GMI52244.1"/>
    <property type="molecule type" value="Genomic_DNA"/>
</dbReference>
<protein>
    <submittedName>
        <fullName evidence="1">Uncharacterized protein</fullName>
    </submittedName>
</protein>
<evidence type="ECO:0000313" key="2">
    <source>
        <dbReference type="Proteomes" id="UP001165060"/>
    </source>
</evidence>